<evidence type="ECO:0000313" key="2">
    <source>
        <dbReference type="Proteomes" id="UP000828941"/>
    </source>
</evidence>
<protein>
    <submittedName>
        <fullName evidence="1">Uncharacterized protein</fullName>
    </submittedName>
</protein>
<organism evidence="1 2">
    <name type="scientific">Bauhinia variegata</name>
    <name type="common">Purple orchid tree</name>
    <name type="synonym">Phanera variegata</name>
    <dbReference type="NCBI Taxonomy" id="167791"/>
    <lineage>
        <taxon>Eukaryota</taxon>
        <taxon>Viridiplantae</taxon>
        <taxon>Streptophyta</taxon>
        <taxon>Embryophyta</taxon>
        <taxon>Tracheophyta</taxon>
        <taxon>Spermatophyta</taxon>
        <taxon>Magnoliopsida</taxon>
        <taxon>eudicotyledons</taxon>
        <taxon>Gunneridae</taxon>
        <taxon>Pentapetalae</taxon>
        <taxon>rosids</taxon>
        <taxon>fabids</taxon>
        <taxon>Fabales</taxon>
        <taxon>Fabaceae</taxon>
        <taxon>Cercidoideae</taxon>
        <taxon>Cercideae</taxon>
        <taxon>Bauhiniinae</taxon>
        <taxon>Bauhinia</taxon>
    </lineage>
</organism>
<accession>A0ACB9N735</accession>
<reference evidence="1 2" key="1">
    <citation type="journal article" date="2022" name="DNA Res.">
        <title>Chromosomal-level genome assembly of the orchid tree Bauhinia variegata (Leguminosae; Cercidoideae) supports the allotetraploid origin hypothesis of Bauhinia.</title>
        <authorList>
            <person name="Zhong Y."/>
            <person name="Chen Y."/>
            <person name="Zheng D."/>
            <person name="Pang J."/>
            <person name="Liu Y."/>
            <person name="Luo S."/>
            <person name="Meng S."/>
            <person name="Qian L."/>
            <person name="Wei D."/>
            <person name="Dai S."/>
            <person name="Zhou R."/>
        </authorList>
    </citation>
    <scope>NUCLEOTIDE SEQUENCE [LARGE SCALE GENOMIC DNA]</scope>
    <source>
        <strain evidence="1">BV-YZ2020</strain>
    </source>
</reference>
<keyword evidence="2" id="KW-1185">Reference proteome</keyword>
<gene>
    <name evidence="1" type="ORF">L6164_017229</name>
</gene>
<evidence type="ECO:0000313" key="1">
    <source>
        <dbReference type="EMBL" id="KAI4332307.1"/>
    </source>
</evidence>
<dbReference type="EMBL" id="CM039432">
    <property type="protein sequence ID" value="KAI4332307.1"/>
    <property type="molecule type" value="Genomic_DNA"/>
</dbReference>
<comment type="caution">
    <text evidence="1">The sequence shown here is derived from an EMBL/GenBank/DDBJ whole genome shotgun (WGS) entry which is preliminary data.</text>
</comment>
<proteinExistence type="predicted"/>
<sequence length="356" mass="40113">MENSNNLYNLGKPAHTGRPLRLPPKGVTSSFDTSQAECFSHSVVGSEGLSVFPEGLGRHQRTLSADFLQTEEVPSWLTELLDEPDTSTCRSHRRCSSDSLAFLQSAAEASQRKDAYMKHTTSKSSSRQSNFYRPTDLSQISHRHPNSFDTSMNASWELSLSSLPCSSGYGSTSRGNVFPSSCAPQEPDVTQSETIGKQNTEDPEVSSKENHGSRANPSASKAEAKRAKRLSAQQSRARRLKYIAELERSIQVLQQEGCEVSAELEFLDQQNLILGMENRNLKQRLDNLSQERFIKCLEQEMLEKEIARLRNLHQQKQLIQAQPQPHKHYWSQSCDLGPSFSKLSLKNKEPEMQRNR</sequence>
<dbReference type="Proteomes" id="UP000828941">
    <property type="component" value="Chromosome 7"/>
</dbReference>
<name>A0ACB9N735_BAUVA</name>